<sequence>MKSSTRPEFEDPDLARKVEALPEAEVDALPFGAIRLDPEGVVQVYSRAERHLSGSGERERLGLDFFSQIAPCMNTPSFRGRIEKARAAGHLDLEFGYVGDFIDRERELTVRVQPASQGGIWIFMRRED</sequence>
<dbReference type="InterPro" id="IPR035965">
    <property type="entry name" value="PAS-like_dom_sf"/>
</dbReference>
<dbReference type="InterPro" id="IPR012130">
    <property type="entry name" value="PYP"/>
</dbReference>
<evidence type="ECO:0000256" key="5">
    <source>
        <dbReference type="PIRNR" id="PIRNR000087"/>
    </source>
</evidence>
<evidence type="ECO:0000256" key="1">
    <source>
        <dbReference type="ARBA" id="ARBA00022543"/>
    </source>
</evidence>
<gene>
    <name evidence="7" type="ORF">AVDCRST_MAG15-2124</name>
</gene>
<dbReference type="GO" id="GO:0006355">
    <property type="term" value="P:regulation of DNA-templated transcription"/>
    <property type="evidence" value="ECO:0007669"/>
    <property type="project" value="UniProtKB-UniRule"/>
</dbReference>
<name>A0A6J4PLI6_9RHOB</name>
<keyword evidence="1 5" id="KW-0600">Photoreceptor protein</keyword>
<evidence type="ECO:0000313" key="7">
    <source>
        <dbReference type="EMBL" id="CAA9419438.1"/>
    </source>
</evidence>
<comment type="PTM">
    <text evidence="6">The 4-hydroxycinnamic acid (p-coumaric acid) chromophore is covalently bound via a thioester linkage.</text>
</comment>
<feature type="modified residue" description="S-(4-hydroxycinnamyl)cysteine" evidence="6">
    <location>
        <position position="72"/>
    </location>
</feature>
<dbReference type="GO" id="GO:0009881">
    <property type="term" value="F:photoreceptor activity"/>
    <property type="evidence" value="ECO:0007669"/>
    <property type="project" value="UniProtKB-UniRule"/>
</dbReference>
<protein>
    <recommendedName>
        <fullName evidence="5">Photoactive yellow protein</fullName>
        <shortName evidence="5">PYP</shortName>
    </recommendedName>
</protein>
<evidence type="ECO:0000256" key="3">
    <source>
        <dbReference type="ARBA" id="ARBA00022991"/>
    </source>
</evidence>
<evidence type="ECO:0000256" key="6">
    <source>
        <dbReference type="PIRSR" id="PIRSR000087-50"/>
    </source>
</evidence>
<proteinExistence type="inferred from homology"/>
<accession>A0A6J4PLI6</accession>
<comment type="similarity">
    <text evidence="5">Belongs to the photoactive yellow protein family.</text>
</comment>
<organism evidence="7">
    <name type="scientific">uncultured Rubellimicrobium sp</name>
    <dbReference type="NCBI Taxonomy" id="543078"/>
    <lineage>
        <taxon>Bacteria</taxon>
        <taxon>Pseudomonadati</taxon>
        <taxon>Pseudomonadota</taxon>
        <taxon>Alphaproteobacteria</taxon>
        <taxon>Rhodobacterales</taxon>
        <taxon>Roseobacteraceae</taxon>
        <taxon>Rubellimicrobium</taxon>
        <taxon>environmental samples</taxon>
    </lineage>
</organism>
<evidence type="ECO:0000256" key="4">
    <source>
        <dbReference type="ARBA" id="ARBA00023170"/>
    </source>
</evidence>
<dbReference type="AlphaFoldDB" id="A0A6J4PLI6"/>
<dbReference type="EMBL" id="CADCUU010000301">
    <property type="protein sequence ID" value="CAA9419438.1"/>
    <property type="molecule type" value="Genomic_DNA"/>
</dbReference>
<dbReference type="SUPFAM" id="SSF55785">
    <property type="entry name" value="PYP-like sensor domain (PAS domain)"/>
    <property type="match status" value="1"/>
</dbReference>
<keyword evidence="3 5" id="KW-0157">Chromophore</keyword>
<dbReference type="GO" id="GO:0007602">
    <property type="term" value="P:phototransduction"/>
    <property type="evidence" value="ECO:0007669"/>
    <property type="project" value="UniProtKB-UniRule"/>
</dbReference>
<dbReference type="PIRSF" id="PIRSF000087">
    <property type="entry name" value="PYP"/>
    <property type="match status" value="1"/>
</dbReference>
<reference evidence="7" key="1">
    <citation type="submission" date="2020-02" db="EMBL/GenBank/DDBJ databases">
        <authorList>
            <person name="Meier V. D."/>
        </authorList>
    </citation>
    <scope>NUCLEOTIDE SEQUENCE</scope>
    <source>
        <strain evidence="7">AVDCRST_MAG15</strain>
    </source>
</reference>
<keyword evidence="4 5" id="KW-0675">Receptor</keyword>
<evidence type="ECO:0000256" key="2">
    <source>
        <dbReference type="ARBA" id="ARBA00022606"/>
    </source>
</evidence>
<dbReference type="Gene3D" id="3.30.450.20">
    <property type="entry name" value="PAS domain"/>
    <property type="match status" value="1"/>
</dbReference>
<keyword evidence="2 5" id="KW-0716">Sensory transduction</keyword>